<evidence type="ECO:0000256" key="4">
    <source>
        <dbReference type="ARBA" id="ARBA00022833"/>
    </source>
</evidence>
<evidence type="ECO:0000259" key="7">
    <source>
        <dbReference type="Pfam" id="PF01432"/>
    </source>
</evidence>
<dbReference type="InterPro" id="IPR042088">
    <property type="entry name" value="OligoPept_F_C"/>
</dbReference>
<reference evidence="9 10" key="1">
    <citation type="submission" date="2017-09" db="EMBL/GenBank/DDBJ databases">
        <title>Bacterial strain isolated from the female urinary microbiota.</title>
        <authorList>
            <person name="Thomas-White K."/>
            <person name="Kumar N."/>
            <person name="Forster S."/>
            <person name="Putonti C."/>
            <person name="Lawley T."/>
            <person name="Wolfe A.J."/>
        </authorList>
    </citation>
    <scope>NUCLEOTIDE SEQUENCE [LARGE SCALE GENOMIC DNA]</scope>
    <source>
        <strain evidence="9 10">UMB0852</strain>
    </source>
</reference>
<dbReference type="Pfam" id="PF01432">
    <property type="entry name" value="Peptidase_M3"/>
    <property type="match status" value="1"/>
</dbReference>
<dbReference type="PANTHER" id="PTHR11804">
    <property type="entry name" value="PROTEASE M3 THIMET OLIGOPEPTIDASE-RELATED"/>
    <property type="match status" value="1"/>
</dbReference>
<keyword evidence="1 6" id="KW-0645">Protease</keyword>
<protein>
    <recommendedName>
        <fullName evidence="6">Oligopeptidase F</fullName>
        <ecNumber evidence="6">3.4.24.-</ecNumber>
    </recommendedName>
</protein>
<evidence type="ECO:0000256" key="5">
    <source>
        <dbReference type="ARBA" id="ARBA00023049"/>
    </source>
</evidence>
<evidence type="ECO:0000313" key="9">
    <source>
        <dbReference type="EMBL" id="PMC57927.1"/>
    </source>
</evidence>
<dbReference type="Gene3D" id="1.20.140.70">
    <property type="entry name" value="Oligopeptidase f, N-terminal domain"/>
    <property type="match status" value="1"/>
</dbReference>
<evidence type="ECO:0000256" key="3">
    <source>
        <dbReference type="ARBA" id="ARBA00022801"/>
    </source>
</evidence>
<keyword evidence="10" id="KW-1185">Reference proteome</keyword>
<dbReference type="OrthoDB" id="9766487at2"/>
<feature type="domain" description="Oligopeptidase F N-terminal" evidence="8">
    <location>
        <begin position="114"/>
        <end position="182"/>
    </location>
</feature>
<dbReference type="EC" id="3.4.24.-" evidence="6"/>
<dbReference type="InterPro" id="IPR045090">
    <property type="entry name" value="Pept_M3A_M3B"/>
</dbReference>
<evidence type="ECO:0000259" key="8">
    <source>
        <dbReference type="Pfam" id="PF08439"/>
    </source>
</evidence>
<accession>A0A2N6SLG4</accession>
<keyword evidence="4 6" id="KW-0862">Zinc</keyword>
<keyword evidence="2 6" id="KW-0479">Metal-binding</keyword>
<dbReference type="RefSeq" id="WP_102228009.1">
    <property type="nucleotide sequence ID" value="NZ_PNFY01000033.1"/>
</dbReference>
<dbReference type="GO" id="GO:0006508">
    <property type="term" value="P:proteolysis"/>
    <property type="evidence" value="ECO:0007669"/>
    <property type="project" value="UniProtKB-KW"/>
</dbReference>
<sequence>MTNLPLRQEVPLEETWDLSLLFDDQQTYEKAVERLIQLVEDFNATYEGALNDLSLLKQSLFDYETLSVLFAHVMNYSHLALSVDRMDSQVETNALRGQKIREQLDTKLSFYTTELAVVPKEIIDQLLKDADAKKFAPFVKEILRQSKHHQSKEVEEVLSQLSGTLYSSYPLYETLKFEDLTFDSFEADGRVYANDFLTFEGEFEGHPSVTVRHKAWQSFHEGLAKYQNTAGMNYINHVQMEKKMATLRGFDSVIDYLLFQQQVIPEVYHRQIDTLMKHFSPVMQRYATLLKKKLGLNKITLADIKANYTTEDVRHITIEESQKMVMEALQPLGEEYQQMIQQAYDERWIDFAMNQTKSTGGFCASIPQGPSYILLNWTGLMSEVLTLVHEFGHAGHFQWIYANQPAINPEPSLYFIEAPSTANEVIAMNYLLNQPLKDAEKVTLIADFVSKTYFHNMVTHLLEADFQRKVYEALDRDEILTVPDLNRFFKETLQSFWQDAVEINEGAELTWMRQPHYFIGLYPYTYSAGLTIGTQVGEKIARGDTKVKDQWLEVLSLGGTRSPMELAKLAGVSMESGEAILFAIDYVSRLLDELEACDAIQ</sequence>
<feature type="domain" description="Peptidase M3A/M3B catalytic" evidence="7">
    <location>
        <begin position="209"/>
        <end position="583"/>
    </location>
</feature>
<dbReference type="SUPFAM" id="SSF55486">
    <property type="entry name" value="Metalloproteases ('zincins'), catalytic domain"/>
    <property type="match status" value="1"/>
</dbReference>
<keyword evidence="5 6" id="KW-0482">Metalloprotease</keyword>
<comment type="function">
    <text evidence="6">Has oligopeptidase activity and degrades a variety of small bioactive peptides.</text>
</comment>
<comment type="similarity">
    <text evidence="6">Belongs to the peptidase M3B family.</text>
</comment>
<gene>
    <name evidence="9" type="primary">pepF</name>
    <name evidence="9" type="ORF">CJ205_07115</name>
</gene>
<evidence type="ECO:0000256" key="6">
    <source>
        <dbReference type="RuleBase" id="RU368091"/>
    </source>
</evidence>
<proteinExistence type="inferred from homology"/>
<dbReference type="NCBIfam" id="TIGR00181">
    <property type="entry name" value="pepF"/>
    <property type="match status" value="1"/>
</dbReference>
<keyword evidence="3 6" id="KW-0378">Hydrolase</keyword>
<organism evidence="9 10">
    <name type="scientific">Dolosicoccus paucivorans</name>
    <dbReference type="NCBI Taxonomy" id="84521"/>
    <lineage>
        <taxon>Bacteria</taxon>
        <taxon>Bacillati</taxon>
        <taxon>Bacillota</taxon>
        <taxon>Bacilli</taxon>
        <taxon>Lactobacillales</taxon>
        <taxon>Aerococcaceae</taxon>
        <taxon>Dolosicoccus</taxon>
    </lineage>
</organism>
<evidence type="ECO:0000256" key="2">
    <source>
        <dbReference type="ARBA" id="ARBA00022723"/>
    </source>
</evidence>
<dbReference type="InterPro" id="IPR004438">
    <property type="entry name" value="Peptidase_M3B"/>
</dbReference>
<dbReference type="Gene3D" id="1.10.1370.20">
    <property type="entry name" value="Oligoendopeptidase f, C-terminal domain"/>
    <property type="match status" value="1"/>
</dbReference>
<dbReference type="STRING" id="84521.SAMN04487994_10343"/>
<dbReference type="GO" id="GO:0004222">
    <property type="term" value="F:metalloendopeptidase activity"/>
    <property type="evidence" value="ECO:0007669"/>
    <property type="project" value="UniProtKB-UniRule"/>
</dbReference>
<evidence type="ECO:0000256" key="1">
    <source>
        <dbReference type="ARBA" id="ARBA00022670"/>
    </source>
</evidence>
<dbReference type="GO" id="GO:0046872">
    <property type="term" value="F:metal ion binding"/>
    <property type="evidence" value="ECO:0007669"/>
    <property type="project" value="UniProtKB-UniRule"/>
</dbReference>
<dbReference type="AlphaFoldDB" id="A0A2N6SLG4"/>
<dbReference type="Pfam" id="PF08439">
    <property type="entry name" value="Peptidase_M3_N"/>
    <property type="match status" value="1"/>
</dbReference>
<comment type="caution">
    <text evidence="9">The sequence shown here is derived from an EMBL/GenBank/DDBJ whole genome shotgun (WGS) entry which is preliminary data.</text>
</comment>
<evidence type="ECO:0000313" key="10">
    <source>
        <dbReference type="Proteomes" id="UP000235682"/>
    </source>
</evidence>
<dbReference type="Proteomes" id="UP000235682">
    <property type="component" value="Unassembled WGS sequence"/>
</dbReference>
<dbReference type="GO" id="GO:0006518">
    <property type="term" value="P:peptide metabolic process"/>
    <property type="evidence" value="ECO:0007669"/>
    <property type="project" value="TreeGrafter"/>
</dbReference>
<dbReference type="InterPro" id="IPR001567">
    <property type="entry name" value="Pept_M3A_M3B_dom"/>
</dbReference>
<comment type="cofactor">
    <cofactor evidence="6">
        <name>Zn(2+)</name>
        <dbReference type="ChEBI" id="CHEBI:29105"/>
    </cofactor>
    <text evidence="6">Binds 1 zinc ion.</text>
</comment>
<dbReference type="EMBL" id="PNHE01000035">
    <property type="protein sequence ID" value="PMC57927.1"/>
    <property type="molecule type" value="Genomic_DNA"/>
</dbReference>
<dbReference type="InterPro" id="IPR013647">
    <property type="entry name" value="OligopepF_N_dom"/>
</dbReference>
<dbReference type="PANTHER" id="PTHR11804:SF45">
    <property type="entry name" value="SIMILAR TO OLIGOENDOPEPTIDASE"/>
    <property type="match status" value="1"/>
</dbReference>
<name>A0A2N6SLG4_9LACT</name>